<reference evidence="2 3" key="1">
    <citation type="submission" date="2014-06" db="EMBL/GenBank/DDBJ databases">
        <title>Rhizobium pelagicum/R2-400B4.</title>
        <authorList>
            <person name="Kimes N.E."/>
            <person name="Lopez-Perez M."/>
        </authorList>
    </citation>
    <scope>NUCLEOTIDE SEQUENCE [LARGE SCALE GENOMIC DNA]</scope>
    <source>
        <strain evidence="2 3">R2-400B4</strain>
    </source>
</reference>
<evidence type="ECO:0000313" key="2">
    <source>
        <dbReference type="EMBL" id="KEQ10454.1"/>
    </source>
</evidence>
<protein>
    <submittedName>
        <fullName evidence="2">Uncharacterized protein</fullName>
    </submittedName>
</protein>
<dbReference type="EMBL" id="JOKJ01000002">
    <property type="protein sequence ID" value="KEQ10454.1"/>
    <property type="molecule type" value="Genomic_DNA"/>
</dbReference>
<evidence type="ECO:0000256" key="1">
    <source>
        <dbReference type="SAM" id="Phobius"/>
    </source>
</evidence>
<keyword evidence="1" id="KW-1133">Transmembrane helix</keyword>
<dbReference type="Proteomes" id="UP000052167">
    <property type="component" value="Unassembled WGS sequence"/>
</dbReference>
<accession>A0A922TAN3</accession>
<organism evidence="2 3">
    <name type="scientific">Pseudorhizobium pelagicum</name>
    <dbReference type="NCBI Taxonomy" id="1509405"/>
    <lineage>
        <taxon>Bacteria</taxon>
        <taxon>Pseudomonadati</taxon>
        <taxon>Pseudomonadota</taxon>
        <taxon>Alphaproteobacteria</taxon>
        <taxon>Hyphomicrobiales</taxon>
        <taxon>Rhizobiaceae</taxon>
        <taxon>Rhizobium/Agrobacterium group</taxon>
        <taxon>Pseudorhizobium</taxon>
    </lineage>
</organism>
<evidence type="ECO:0000313" key="3">
    <source>
        <dbReference type="Proteomes" id="UP000052167"/>
    </source>
</evidence>
<dbReference type="AlphaFoldDB" id="A0A922TAN3"/>
<sequence length="67" mass="7174">MLIGLLLLSIAAGIGPFLRARKRRAERQPADDTAQFVREVGGYVWLAAAIAIPFSFGGVAWLTLCGT</sequence>
<proteinExistence type="predicted"/>
<feature type="transmembrane region" description="Helical" evidence="1">
    <location>
        <begin position="43"/>
        <end position="64"/>
    </location>
</feature>
<keyword evidence="1" id="KW-0812">Transmembrane</keyword>
<comment type="caution">
    <text evidence="2">The sequence shown here is derived from an EMBL/GenBank/DDBJ whole genome shotgun (WGS) entry which is preliminary data.</text>
</comment>
<name>A0A922TAN3_9HYPH</name>
<keyword evidence="3" id="KW-1185">Reference proteome</keyword>
<gene>
    <name evidence="2" type="ORF">GV68_09265</name>
</gene>
<keyword evidence="1" id="KW-0472">Membrane</keyword>